<dbReference type="AlphaFoldDB" id="A0A1H6DDS7"/>
<dbReference type="PANTHER" id="PTHR30244">
    <property type="entry name" value="TRANSAMINASE"/>
    <property type="match status" value="1"/>
</dbReference>
<organism evidence="6 7">
    <name type="scientific">Thermomonospora echinospora</name>
    <dbReference type="NCBI Taxonomy" id="1992"/>
    <lineage>
        <taxon>Bacteria</taxon>
        <taxon>Bacillati</taxon>
        <taxon>Actinomycetota</taxon>
        <taxon>Actinomycetes</taxon>
        <taxon>Streptosporangiales</taxon>
        <taxon>Thermomonosporaceae</taxon>
        <taxon>Thermomonospora</taxon>
    </lineage>
</organism>
<dbReference type="SUPFAM" id="SSF53383">
    <property type="entry name" value="PLP-dependent transferases"/>
    <property type="match status" value="1"/>
</dbReference>
<dbReference type="InterPro" id="IPR015424">
    <property type="entry name" value="PyrdxlP-dep_Trfase"/>
</dbReference>
<dbReference type="NCBIfam" id="NF008687">
    <property type="entry name" value="PRK11706.1"/>
    <property type="match status" value="1"/>
</dbReference>
<dbReference type="CDD" id="cd00616">
    <property type="entry name" value="AHBA_syn"/>
    <property type="match status" value="1"/>
</dbReference>
<dbReference type="GO" id="GO:0030170">
    <property type="term" value="F:pyridoxal phosphate binding"/>
    <property type="evidence" value="ECO:0007669"/>
    <property type="project" value="TreeGrafter"/>
</dbReference>
<name>A0A1H6DDS7_9ACTN</name>
<dbReference type="Gene3D" id="3.90.1150.10">
    <property type="entry name" value="Aspartate Aminotransferase, domain 1"/>
    <property type="match status" value="1"/>
</dbReference>
<evidence type="ECO:0000256" key="3">
    <source>
        <dbReference type="PIRSR" id="PIRSR000390-2"/>
    </source>
</evidence>
<evidence type="ECO:0000313" key="6">
    <source>
        <dbReference type="EMBL" id="SEG83607.1"/>
    </source>
</evidence>
<dbReference type="Gene3D" id="3.40.640.10">
    <property type="entry name" value="Type I PLP-dependent aspartate aminotransferase-like (Major domain)"/>
    <property type="match status" value="1"/>
</dbReference>
<sequence>MTVTASHTAATGTYVPFYIPHLTGREETYLREAFETGQLDSDGTFTERAVALLRRLTGTPHALLTPSCTHALEIAALALDLQPGDEVIVPSWTFAPTASAFALRGAVPVFVDCRPDTLNLDERRLEEAVSERTRAILVMHYAGVACAMDEITAIAGRHGLPIVEDNAHGLAGAYRGRALGTFGIMAAHSFHATKNIQCSKGGALFVNDPALYERTVLIRDRGTNRYQYFRGEVDKYRWVDLGSSYLLSEPLAAFLTAQLEELPRIQRRRREIWAAYHERLAGWAGRTGVVRPTVPPGCEQPAHIYYLVLPGPDSQQALLAHLAEHGVKATPHFQPLHSSPAGLRYGRTAPGSCPVTEWVADRLIRLPLYADMTDSQVDRVVDALTSFQPRPARRPAPGHDDRKEMR</sequence>
<comment type="cofactor">
    <cofactor evidence="1">
        <name>pyridoxal 5'-phosphate</name>
        <dbReference type="ChEBI" id="CHEBI:597326"/>
    </cofactor>
</comment>
<feature type="region of interest" description="Disordered" evidence="5">
    <location>
        <begin position="384"/>
        <end position="406"/>
    </location>
</feature>
<proteinExistence type="inferred from homology"/>
<gene>
    <name evidence="6" type="ORF">SAMN04489712_11635</name>
</gene>
<keyword evidence="7" id="KW-1185">Reference proteome</keyword>
<evidence type="ECO:0000313" key="7">
    <source>
        <dbReference type="Proteomes" id="UP000236723"/>
    </source>
</evidence>
<dbReference type="InterPro" id="IPR015422">
    <property type="entry name" value="PyrdxlP-dep_Trfase_small"/>
</dbReference>
<accession>A0A1H6DDS7</accession>
<feature type="active site" description="Proton acceptor" evidence="2">
    <location>
        <position position="194"/>
    </location>
</feature>
<dbReference type="RefSeq" id="WP_103941962.1">
    <property type="nucleotide sequence ID" value="NZ_FNVO01000016.1"/>
</dbReference>
<dbReference type="InterPro" id="IPR015421">
    <property type="entry name" value="PyrdxlP-dep_Trfase_major"/>
</dbReference>
<dbReference type="NCBIfam" id="TIGR02379">
    <property type="entry name" value="ECA_wecE"/>
    <property type="match status" value="1"/>
</dbReference>
<feature type="compositionally biased region" description="Basic and acidic residues" evidence="5">
    <location>
        <begin position="397"/>
        <end position="406"/>
    </location>
</feature>
<dbReference type="GO" id="GO:0008483">
    <property type="term" value="F:transaminase activity"/>
    <property type="evidence" value="ECO:0007669"/>
    <property type="project" value="TreeGrafter"/>
</dbReference>
<dbReference type="Pfam" id="PF01041">
    <property type="entry name" value="DegT_DnrJ_EryC1"/>
    <property type="match status" value="1"/>
</dbReference>
<dbReference type="GO" id="GO:0000271">
    <property type="term" value="P:polysaccharide biosynthetic process"/>
    <property type="evidence" value="ECO:0007669"/>
    <property type="project" value="TreeGrafter"/>
</dbReference>
<evidence type="ECO:0000256" key="2">
    <source>
        <dbReference type="PIRSR" id="PIRSR000390-1"/>
    </source>
</evidence>
<keyword evidence="3 4" id="KW-0663">Pyridoxal phosphate</keyword>
<reference evidence="7" key="1">
    <citation type="submission" date="2016-10" db="EMBL/GenBank/DDBJ databases">
        <authorList>
            <person name="Varghese N."/>
            <person name="Submissions S."/>
        </authorList>
    </citation>
    <scope>NUCLEOTIDE SEQUENCE [LARGE SCALE GENOMIC DNA]</scope>
    <source>
        <strain evidence="7">DSM 43163</strain>
    </source>
</reference>
<feature type="modified residue" description="N6-(pyridoxal phosphate)lysine" evidence="3">
    <location>
        <position position="194"/>
    </location>
</feature>
<dbReference type="InterPro" id="IPR000653">
    <property type="entry name" value="DegT/StrS_aminotransferase"/>
</dbReference>
<dbReference type="InterPro" id="IPR012749">
    <property type="entry name" value="WecE-like"/>
</dbReference>
<evidence type="ECO:0000256" key="1">
    <source>
        <dbReference type="ARBA" id="ARBA00001933"/>
    </source>
</evidence>
<dbReference type="OrthoDB" id="9804264at2"/>
<evidence type="ECO:0000256" key="5">
    <source>
        <dbReference type="SAM" id="MobiDB-lite"/>
    </source>
</evidence>
<evidence type="ECO:0000256" key="4">
    <source>
        <dbReference type="RuleBase" id="RU004508"/>
    </source>
</evidence>
<dbReference type="EMBL" id="FNVO01000016">
    <property type="protein sequence ID" value="SEG83607.1"/>
    <property type="molecule type" value="Genomic_DNA"/>
</dbReference>
<dbReference type="PIRSF" id="PIRSF000390">
    <property type="entry name" value="PLP_StrS"/>
    <property type="match status" value="1"/>
</dbReference>
<protein>
    <submittedName>
        <fullName evidence="6">dTDP-4-amino-4,6-dideoxygalactose transaminase</fullName>
    </submittedName>
</protein>
<comment type="similarity">
    <text evidence="4">Belongs to the DegT/DnrJ/EryC1 family.</text>
</comment>
<dbReference type="Proteomes" id="UP000236723">
    <property type="component" value="Unassembled WGS sequence"/>
</dbReference>
<dbReference type="PANTHER" id="PTHR30244:SF34">
    <property type="entry name" value="DTDP-4-AMINO-4,6-DIDEOXYGALACTOSE TRANSAMINASE"/>
    <property type="match status" value="1"/>
</dbReference>